<gene>
    <name evidence="2" type="ORF">FNA67_04910</name>
</gene>
<feature type="domain" description="SsuA/THI5-like" evidence="1">
    <location>
        <begin position="98"/>
        <end position="295"/>
    </location>
</feature>
<keyword evidence="3" id="KW-1185">Reference proteome</keyword>
<dbReference type="GO" id="GO:0009228">
    <property type="term" value="P:thiamine biosynthetic process"/>
    <property type="evidence" value="ECO:0007669"/>
    <property type="project" value="InterPro"/>
</dbReference>
<dbReference type="EMBL" id="CP041690">
    <property type="protein sequence ID" value="QEE19553.1"/>
    <property type="molecule type" value="Genomic_DNA"/>
</dbReference>
<evidence type="ECO:0000259" key="1">
    <source>
        <dbReference type="Pfam" id="PF09084"/>
    </source>
</evidence>
<accession>A0A5B9DK87</accession>
<dbReference type="PANTHER" id="PTHR31528">
    <property type="entry name" value="4-AMINO-5-HYDROXYMETHYL-2-METHYLPYRIMIDINE PHOSPHATE SYNTHASE THI11-RELATED"/>
    <property type="match status" value="1"/>
</dbReference>
<proteinExistence type="predicted"/>
<reference evidence="2 3" key="1">
    <citation type="journal article" date="2015" name="Int. J. Syst. Evol. Microbiol.">
        <title>Youhaiella tibetensis gen. nov., sp. nov., isolated from subsurface sediment.</title>
        <authorList>
            <person name="Wang Y.X."/>
            <person name="Huang F.Q."/>
            <person name="Nogi Y."/>
            <person name="Pang S.J."/>
            <person name="Wang P.K."/>
            <person name="Lv J."/>
        </authorList>
    </citation>
    <scope>NUCLEOTIDE SEQUENCE [LARGE SCALE GENOMIC DNA]</scope>
    <source>
        <strain evidence="3">fig4</strain>
    </source>
</reference>
<dbReference type="InterPro" id="IPR015168">
    <property type="entry name" value="SsuA/THI5"/>
</dbReference>
<dbReference type="AlphaFoldDB" id="A0A5B9DK87"/>
<dbReference type="OrthoDB" id="5372616at2"/>
<evidence type="ECO:0000313" key="2">
    <source>
        <dbReference type="EMBL" id="QEE19553.1"/>
    </source>
</evidence>
<dbReference type="InterPro" id="IPR027939">
    <property type="entry name" value="NMT1/THI5"/>
</dbReference>
<organism evidence="2 3">
    <name type="scientific">Paradevosia tibetensis</name>
    <dbReference type="NCBI Taxonomy" id="1447062"/>
    <lineage>
        <taxon>Bacteria</taxon>
        <taxon>Pseudomonadati</taxon>
        <taxon>Pseudomonadota</taxon>
        <taxon>Alphaproteobacteria</taxon>
        <taxon>Hyphomicrobiales</taxon>
        <taxon>Devosiaceae</taxon>
        <taxon>Paradevosia</taxon>
    </lineage>
</organism>
<name>A0A5B9DK87_9HYPH</name>
<evidence type="ECO:0000313" key="3">
    <source>
        <dbReference type="Proteomes" id="UP000321062"/>
    </source>
</evidence>
<protein>
    <submittedName>
        <fullName evidence="2">ABC transporter substrate-binding protein</fullName>
    </submittedName>
</protein>
<sequence length="391" mass="41794">MWTRPVVKSGGREEILTNRPIFNGRSAISYGRFIAVAAAASLAIAACSSEKPKAEASAEAMPANVLVSKAECDRNKAAGTITYISGYGYSASAGQLDVFLAKELGYFDALCLTVDINAAGGNGQQLVSSGQAQFTALGSASDVMLAAANSRNLTAVATYGSTSPFSIFANEDVKSLKDLEGRKLGYFINITPIALAMLDAAGVDVSKVELVKMTNYDPTVVTRGQVDAIVGYASNQPQTLKAMGLPFSEFLPGDLGLQGTYNVMEVNSEFLSKHREAAADFMRASLKALDLCLADEPKCVDMISKLAEDNNQGSAFPKDQQARTWGVESAWVRASAFGPPGVQTADEWKNEYEMVQKFGGLKNPPPLESMMDTELVASLYKDGKLIWPEKK</sequence>
<dbReference type="SUPFAM" id="SSF53850">
    <property type="entry name" value="Periplasmic binding protein-like II"/>
    <property type="match status" value="1"/>
</dbReference>
<dbReference type="PANTHER" id="PTHR31528:SF3">
    <property type="entry name" value="THIAMINE BIOSYNTHESIS PROTEIN HI_0357-RELATED"/>
    <property type="match status" value="1"/>
</dbReference>
<dbReference type="Proteomes" id="UP000321062">
    <property type="component" value="Chromosome"/>
</dbReference>
<dbReference type="Pfam" id="PF09084">
    <property type="entry name" value="NMT1"/>
    <property type="match status" value="1"/>
</dbReference>
<dbReference type="KEGG" id="yti:FNA67_04910"/>
<dbReference type="Gene3D" id="3.40.190.10">
    <property type="entry name" value="Periplasmic binding protein-like II"/>
    <property type="match status" value="2"/>
</dbReference>